<dbReference type="EMBL" id="GGEC01055292">
    <property type="protein sequence ID" value="MBX35776.1"/>
    <property type="molecule type" value="Transcribed_RNA"/>
</dbReference>
<reference evidence="1" key="1">
    <citation type="submission" date="2018-02" db="EMBL/GenBank/DDBJ databases">
        <title>Rhizophora mucronata_Transcriptome.</title>
        <authorList>
            <person name="Meera S.P."/>
            <person name="Sreeshan A."/>
            <person name="Augustine A."/>
        </authorList>
    </citation>
    <scope>NUCLEOTIDE SEQUENCE</scope>
    <source>
        <tissue evidence="1">Leaf</tissue>
    </source>
</reference>
<protein>
    <submittedName>
        <fullName evidence="1">Uncharacterized protein</fullName>
    </submittedName>
</protein>
<sequence length="41" mass="4644">MVGHRYPNTSSNQLSSTNKFQLCFTQNNIRLDFGVPRNGSN</sequence>
<accession>A0A2P2MZX7</accession>
<proteinExistence type="predicted"/>
<evidence type="ECO:0000313" key="1">
    <source>
        <dbReference type="EMBL" id="MBX35776.1"/>
    </source>
</evidence>
<dbReference type="AlphaFoldDB" id="A0A2P2MZX7"/>
<name>A0A2P2MZX7_RHIMU</name>
<organism evidence="1">
    <name type="scientific">Rhizophora mucronata</name>
    <name type="common">Asiatic mangrove</name>
    <dbReference type="NCBI Taxonomy" id="61149"/>
    <lineage>
        <taxon>Eukaryota</taxon>
        <taxon>Viridiplantae</taxon>
        <taxon>Streptophyta</taxon>
        <taxon>Embryophyta</taxon>
        <taxon>Tracheophyta</taxon>
        <taxon>Spermatophyta</taxon>
        <taxon>Magnoliopsida</taxon>
        <taxon>eudicotyledons</taxon>
        <taxon>Gunneridae</taxon>
        <taxon>Pentapetalae</taxon>
        <taxon>rosids</taxon>
        <taxon>fabids</taxon>
        <taxon>Malpighiales</taxon>
        <taxon>Rhizophoraceae</taxon>
        <taxon>Rhizophora</taxon>
    </lineage>
</organism>